<comment type="caution">
    <text evidence="1">The sequence shown here is derived from an EMBL/GenBank/DDBJ whole genome shotgun (WGS) entry which is preliminary data.</text>
</comment>
<reference evidence="1" key="1">
    <citation type="journal article" date="2023" name="Insect Mol. Biol.">
        <title>Genome sequencing provides insights into the evolution of gene families encoding plant cell wall-degrading enzymes in longhorned beetles.</title>
        <authorList>
            <person name="Shin N.R."/>
            <person name="Okamura Y."/>
            <person name="Kirsch R."/>
            <person name="Pauchet Y."/>
        </authorList>
    </citation>
    <scope>NUCLEOTIDE SEQUENCE</scope>
    <source>
        <strain evidence="1">AMC_N1</strain>
    </source>
</reference>
<proteinExistence type="predicted"/>
<dbReference type="AlphaFoldDB" id="A0AAV8XTM0"/>
<sequence>MATSLYAAARASASSTMCRGRRHSIASIAPVGVVCMAPVISLPKQGSLCNLPNFDMAAFFLTLCHQMREPYLTMEIITLKAITGIWIDNMIELYTVEN</sequence>
<gene>
    <name evidence="1" type="ORF">NQ318_016634</name>
</gene>
<keyword evidence="2" id="KW-1185">Reference proteome</keyword>
<dbReference type="Proteomes" id="UP001162162">
    <property type="component" value="Unassembled WGS sequence"/>
</dbReference>
<evidence type="ECO:0000313" key="1">
    <source>
        <dbReference type="EMBL" id="KAJ8942386.1"/>
    </source>
</evidence>
<accession>A0AAV8XTM0</accession>
<evidence type="ECO:0000313" key="2">
    <source>
        <dbReference type="Proteomes" id="UP001162162"/>
    </source>
</evidence>
<organism evidence="1 2">
    <name type="scientific">Aromia moschata</name>
    <dbReference type="NCBI Taxonomy" id="1265417"/>
    <lineage>
        <taxon>Eukaryota</taxon>
        <taxon>Metazoa</taxon>
        <taxon>Ecdysozoa</taxon>
        <taxon>Arthropoda</taxon>
        <taxon>Hexapoda</taxon>
        <taxon>Insecta</taxon>
        <taxon>Pterygota</taxon>
        <taxon>Neoptera</taxon>
        <taxon>Endopterygota</taxon>
        <taxon>Coleoptera</taxon>
        <taxon>Polyphaga</taxon>
        <taxon>Cucujiformia</taxon>
        <taxon>Chrysomeloidea</taxon>
        <taxon>Cerambycidae</taxon>
        <taxon>Cerambycinae</taxon>
        <taxon>Callichromatini</taxon>
        <taxon>Aromia</taxon>
    </lineage>
</organism>
<protein>
    <submittedName>
        <fullName evidence="1">Uncharacterized protein</fullName>
    </submittedName>
</protein>
<dbReference type="EMBL" id="JAPWTK010000329">
    <property type="protein sequence ID" value="KAJ8942386.1"/>
    <property type="molecule type" value="Genomic_DNA"/>
</dbReference>
<name>A0AAV8XTM0_9CUCU</name>